<dbReference type="AlphaFoldDB" id="A0A2V3DR13"/>
<accession>A0A2V3DR13</accession>
<name>A0A2V3DR13_9MICC</name>
<protein>
    <recommendedName>
        <fullName evidence="3">DUF2567 domain-containing protein</fullName>
    </recommendedName>
</protein>
<evidence type="ECO:0008006" key="3">
    <source>
        <dbReference type="Google" id="ProtNLM"/>
    </source>
</evidence>
<keyword evidence="2" id="KW-1185">Reference proteome</keyword>
<dbReference type="Proteomes" id="UP000246303">
    <property type="component" value="Unassembled WGS sequence"/>
</dbReference>
<evidence type="ECO:0000313" key="1">
    <source>
        <dbReference type="EMBL" id="PXA65442.1"/>
    </source>
</evidence>
<dbReference type="EMBL" id="QHLZ01000005">
    <property type="protein sequence ID" value="PXA65442.1"/>
    <property type="molecule type" value="Genomic_DNA"/>
</dbReference>
<dbReference type="RefSeq" id="WP_110106051.1">
    <property type="nucleotide sequence ID" value="NZ_JACBZZ010000001.1"/>
</dbReference>
<gene>
    <name evidence="1" type="ORF">CVS29_09275</name>
</gene>
<reference evidence="1 2" key="1">
    <citation type="submission" date="2018-05" db="EMBL/GenBank/DDBJ databases">
        <title>Genetic diversity of glacier-inhabiting Cryobacterium bacteria in China and description of Cryobacterium mengkeensis sp. nov. and Arthrobacter glacialis sp. nov.</title>
        <authorList>
            <person name="Liu Q."/>
            <person name="Xin Y.-H."/>
        </authorList>
    </citation>
    <scope>NUCLEOTIDE SEQUENCE [LARGE SCALE GENOMIC DNA]</scope>
    <source>
        <strain evidence="1 2">GP3</strain>
    </source>
</reference>
<evidence type="ECO:0000313" key="2">
    <source>
        <dbReference type="Proteomes" id="UP000246303"/>
    </source>
</evidence>
<organism evidence="1 2">
    <name type="scientific">Arthrobacter psychrochitiniphilus</name>
    <dbReference type="NCBI Taxonomy" id="291045"/>
    <lineage>
        <taxon>Bacteria</taxon>
        <taxon>Bacillati</taxon>
        <taxon>Actinomycetota</taxon>
        <taxon>Actinomycetes</taxon>
        <taxon>Micrococcales</taxon>
        <taxon>Micrococcaceae</taxon>
        <taxon>Arthrobacter</taxon>
    </lineage>
</organism>
<dbReference type="OrthoDB" id="4965243at2"/>
<proteinExistence type="predicted"/>
<sequence>MNEPTAEAALSSPGSAQRAHASGTLWSKSNKAFWRRWLAITLVLGAVMGVAWFVLAPGGAIYGDGSDYDSWFPRDAALALLMLVAGVVASVLLLRQGRKTPRIWTTAAPTLALLVGALAGSVLAWRTGVFAGDLFHTLPENLSNPSIVFSLRSPSVLLIWPLTSAAVLFLTHLFGYYFGKPEKREEMEQGEEQ</sequence>
<comment type="caution">
    <text evidence="1">The sequence shown here is derived from an EMBL/GenBank/DDBJ whole genome shotgun (WGS) entry which is preliminary data.</text>
</comment>